<evidence type="ECO:0000313" key="2">
    <source>
        <dbReference type="EMBL" id="KAK1116583.1"/>
    </source>
</evidence>
<gene>
    <name evidence="2" type="ORF">K0M31_018265</name>
</gene>
<accession>A0AA40KDP7</accession>
<reference evidence="2" key="1">
    <citation type="submission" date="2021-10" db="EMBL/GenBank/DDBJ databases">
        <title>Melipona bicolor Genome sequencing and assembly.</title>
        <authorList>
            <person name="Araujo N.S."/>
            <person name="Arias M.C."/>
        </authorList>
    </citation>
    <scope>NUCLEOTIDE SEQUENCE</scope>
    <source>
        <strain evidence="2">USP_2M_L1-L4_2017</strain>
        <tissue evidence="2">Whole body</tissue>
    </source>
</reference>
<organism evidence="2 3">
    <name type="scientific">Melipona bicolor</name>
    <dbReference type="NCBI Taxonomy" id="60889"/>
    <lineage>
        <taxon>Eukaryota</taxon>
        <taxon>Metazoa</taxon>
        <taxon>Ecdysozoa</taxon>
        <taxon>Arthropoda</taxon>
        <taxon>Hexapoda</taxon>
        <taxon>Insecta</taxon>
        <taxon>Pterygota</taxon>
        <taxon>Neoptera</taxon>
        <taxon>Endopterygota</taxon>
        <taxon>Hymenoptera</taxon>
        <taxon>Apocrita</taxon>
        <taxon>Aculeata</taxon>
        <taxon>Apoidea</taxon>
        <taxon>Anthophila</taxon>
        <taxon>Apidae</taxon>
        <taxon>Melipona</taxon>
    </lineage>
</organism>
<evidence type="ECO:0000313" key="3">
    <source>
        <dbReference type="Proteomes" id="UP001177670"/>
    </source>
</evidence>
<proteinExistence type="predicted"/>
<keyword evidence="3" id="KW-1185">Reference proteome</keyword>
<sequence length="81" mass="8851">MASIFSERLRGSTILVDDTALVISISEATLARYDSENAASGLIRNSYTSREDPDGKTKRQQTDTGEDFHGIPGILFEKNAT</sequence>
<feature type="region of interest" description="Disordered" evidence="1">
    <location>
        <begin position="41"/>
        <end position="71"/>
    </location>
</feature>
<feature type="compositionally biased region" description="Basic and acidic residues" evidence="1">
    <location>
        <begin position="49"/>
        <end position="69"/>
    </location>
</feature>
<dbReference type="Proteomes" id="UP001177670">
    <property type="component" value="Unassembled WGS sequence"/>
</dbReference>
<name>A0AA40KDP7_9HYME</name>
<comment type="caution">
    <text evidence="2">The sequence shown here is derived from an EMBL/GenBank/DDBJ whole genome shotgun (WGS) entry which is preliminary data.</text>
</comment>
<evidence type="ECO:0000256" key="1">
    <source>
        <dbReference type="SAM" id="MobiDB-lite"/>
    </source>
</evidence>
<protein>
    <submittedName>
        <fullName evidence="2">Uncharacterized protein</fullName>
    </submittedName>
</protein>
<dbReference type="AlphaFoldDB" id="A0AA40KDP7"/>
<dbReference type="EMBL" id="JAHYIQ010000068">
    <property type="protein sequence ID" value="KAK1116583.1"/>
    <property type="molecule type" value="Genomic_DNA"/>
</dbReference>